<evidence type="ECO:0000313" key="10">
    <source>
        <dbReference type="Proteomes" id="UP000694569"/>
    </source>
</evidence>
<evidence type="ECO:0000256" key="7">
    <source>
        <dbReference type="PROSITE-ProRule" id="PRU00125"/>
    </source>
</evidence>
<dbReference type="Proteomes" id="UP000694569">
    <property type="component" value="Unplaced"/>
</dbReference>
<keyword evidence="10" id="KW-1185">Reference proteome</keyword>
<dbReference type="GO" id="GO:0007507">
    <property type="term" value="P:heart development"/>
    <property type="evidence" value="ECO:0007669"/>
    <property type="project" value="TreeGrafter"/>
</dbReference>
<dbReference type="GO" id="GO:0031941">
    <property type="term" value="C:filamentous actin"/>
    <property type="evidence" value="ECO:0007669"/>
    <property type="project" value="TreeGrafter"/>
</dbReference>
<dbReference type="GO" id="GO:0030036">
    <property type="term" value="P:actin cytoskeleton organization"/>
    <property type="evidence" value="ECO:0007669"/>
    <property type="project" value="TreeGrafter"/>
</dbReference>
<dbReference type="PROSITE" id="PS50023">
    <property type="entry name" value="LIM_DOMAIN_2"/>
    <property type="match status" value="1"/>
</dbReference>
<protein>
    <recommendedName>
        <fullName evidence="8">LIM zinc-binding domain-containing protein</fullName>
    </recommendedName>
</protein>
<keyword evidence="6" id="KW-0206">Cytoskeleton</keyword>
<dbReference type="GO" id="GO:0051371">
    <property type="term" value="F:muscle alpha-actinin binding"/>
    <property type="evidence" value="ECO:0007669"/>
    <property type="project" value="TreeGrafter"/>
</dbReference>
<keyword evidence="5 7" id="KW-0440">LIM domain</keyword>
<dbReference type="GO" id="GO:0001725">
    <property type="term" value="C:stress fiber"/>
    <property type="evidence" value="ECO:0007669"/>
    <property type="project" value="TreeGrafter"/>
</dbReference>
<dbReference type="InterPro" id="IPR031847">
    <property type="entry name" value="PDLI1-4/Zasp-like_mid"/>
</dbReference>
<evidence type="ECO:0000313" key="9">
    <source>
        <dbReference type="Ensembl" id="ENSLLEP00000041642.1"/>
    </source>
</evidence>
<organism evidence="9 10">
    <name type="scientific">Leptobrachium leishanense</name>
    <name type="common">Leishan spiny toad</name>
    <dbReference type="NCBI Taxonomy" id="445787"/>
    <lineage>
        <taxon>Eukaryota</taxon>
        <taxon>Metazoa</taxon>
        <taxon>Chordata</taxon>
        <taxon>Craniata</taxon>
        <taxon>Vertebrata</taxon>
        <taxon>Euteleostomi</taxon>
        <taxon>Amphibia</taxon>
        <taxon>Batrachia</taxon>
        <taxon>Anura</taxon>
        <taxon>Pelobatoidea</taxon>
        <taxon>Megophryidae</taxon>
        <taxon>Leptobrachium</taxon>
    </lineage>
</organism>
<dbReference type="SMART" id="SM00132">
    <property type="entry name" value="LIM"/>
    <property type="match status" value="1"/>
</dbReference>
<keyword evidence="2" id="KW-0597">Phosphoprotein</keyword>
<dbReference type="GO" id="GO:0030018">
    <property type="term" value="C:Z disc"/>
    <property type="evidence" value="ECO:0007669"/>
    <property type="project" value="TreeGrafter"/>
</dbReference>
<keyword evidence="4 7" id="KW-0862">Zinc</keyword>
<dbReference type="AlphaFoldDB" id="A0A8C5QQA6"/>
<dbReference type="PROSITE" id="PS00478">
    <property type="entry name" value="LIM_DOMAIN_1"/>
    <property type="match status" value="1"/>
</dbReference>
<name>A0A8C5QQA6_9ANUR</name>
<dbReference type="GO" id="GO:0046872">
    <property type="term" value="F:metal ion binding"/>
    <property type="evidence" value="ECO:0007669"/>
    <property type="project" value="UniProtKB-KW"/>
</dbReference>
<keyword evidence="6" id="KW-0963">Cytoplasm</keyword>
<keyword evidence="3 7" id="KW-0479">Metal-binding</keyword>
<dbReference type="GO" id="GO:0005912">
    <property type="term" value="C:adherens junction"/>
    <property type="evidence" value="ECO:0007669"/>
    <property type="project" value="TreeGrafter"/>
</dbReference>
<dbReference type="GO" id="GO:0003779">
    <property type="term" value="F:actin binding"/>
    <property type="evidence" value="ECO:0007669"/>
    <property type="project" value="TreeGrafter"/>
</dbReference>
<dbReference type="InterPro" id="IPR001781">
    <property type="entry name" value="Znf_LIM"/>
</dbReference>
<evidence type="ECO:0000256" key="2">
    <source>
        <dbReference type="ARBA" id="ARBA00022553"/>
    </source>
</evidence>
<evidence type="ECO:0000256" key="5">
    <source>
        <dbReference type="ARBA" id="ARBA00023038"/>
    </source>
</evidence>
<dbReference type="PANTHER" id="PTHR24214">
    <property type="entry name" value="PDZ AND LIM DOMAIN PROTEIN ZASP"/>
    <property type="match status" value="1"/>
</dbReference>
<dbReference type="SUPFAM" id="SSF57716">
    <property type="entry name" value="Glucocorticoid receptor-like (DNA-binding domain)"/>
    <property type="match status" value="1"/>
</dbReference>
<evidence type="ECO:0000256" key="6">
    <source>
        <dbReference type="ARBA" id="ARBA00023212"/>
    </source>
</evidence>
<dbReference type="Pfam" id="PF15936">
    <property type="entry name" value="DUF4749"/>
    <property type="match status" value="1"/>
</dbReference>
<evidence type="ECO:0000256" key="4">
    <source>
        <dbReference type="ARBA" id="ARBA00022833"/>
    </source>
</evidence>
<comment type="subcellular location">
    <subcellularLocation>
        <location evidence="1">Cytoplasm</location>
        <location evidence="1">Cytoskeleton</location>
    </subcellularLocation>
</comment>
<dbReference type="InterPro" id="IPR050604">
    <property type="entry name" value="PDZ-LIM_domain"/>
</dbReference>
<sequence>MSWLQEESEVYKMLQGNQETKAPPRQSSSFRLLQEALEDNPEGITTLPTRLTPNVQKPIVSSPPPVLRQCEKCHSGISGVSVRITEGRFRHPTCYVCEDCGLNLKMRGHFWAGDALVCEKHARERHNRVSPRT</sequence>
<dbReference type="OrthoDB" id="445995at2759"/>
<dbReference type="Ensembl" id="ENSLLET00000043313.1">
    <property type="protein sequence ID" value="ENSLLEP00000041642.1"/>
    <property type="gene ID" value="ENSLLEG00000026509.1"/>
</dbReference>
<dbReference type="PANTHER" id="PTHR24214:SF1">
    <property type="entry name" value="PDZ AND LIM DOMAIN PROTEIN 2"/>
    <property type="match status" value="1"/>
</dbReference>
<evidence type="ECO:0000256" key="1">
    <source>
        <dbReference type="ARBA" id="ARBA00004245"/>
    </source>
</evidence>
<proteinExistence type="predicted"/>
<dbReference type="Gene3D" id="2.10.110.10">
    <property type="entry name" value="Cysteine Rich Protein"/>
    <property type="match status" value="1"/>
</dbReference>
<dbReference type="GO" id="GO:0061061">
    <property type="term" value="P:muscle structure development"/>
    <property type="evidence" value="ECO:0007669"/>
    <property type="project" value="TreeGrafter"/>
</dbReference>
<evidence type="ECO:0000256" key="3">
    <source>
        <dbReference type="ARBA" id="ARBA00022723"/>
    </source>
</evidence>
<evidence type="ECO:0000259" key="8">
    <source>
        <dbReference type="PROSITE" id="PS50023"/>
    </source>
</evidence>
<dbReference type="Pfam" id="PF00412">
    <property type="entry name" value="LIM"/>
    <property type="match status" value="1"/>
</dbReference>
<reference evidence="9" key="2">
    <citation type="submission" date="2025-09" db="UniProtKB">
        <authorList>
            <consortium name="Ensembl"/>
        </authorList>
    </citation>
    <scope>IDENTIFICATION</scope>
</reference>
<reference evidence="9" key="1">
    <citation type="submission" date="2025-08" db="UniProtKB">
        <authorList>
            <consortium name="Ensembl"/>
        </authorList>
    </citation>
    <scope>IDENTIFICATION</scope>
</reference>
<dbReference type="GeneTree" id="ENSGT00940000160418"/>
<accession>A0A8C5QQA6</accession>
<feature type="domain" description="LIM zinc-binding" evidence="8">
    <location>
        <begin position="68"/>
        <end position="128"/>
    </location>
</feature>